<proteinExistence type="predicted"/>
<dbReference type="EMBL" id="CP000859">
    <property type="protein sequence ID" value="ABW68754.1"/>
    <property type="molecule type" value="Genomic_DNA"/>
</dbReference>
<evidence type="ECO:0000313" key="2">
    <source>
        <dbReference type="EMBL" id="ABW68754.1"/>
    </source>
</evidence>
<feature type="region of interest" description="Disordered" evidence="1">
    <location>
        <begin position="1"/>
        <end position="30"/>
    </location>
</feature>
<reference evidence="2 3" key="1">
    <citation type="submission" date="2007-10" db="EMBL/GenBank/DDBJ databases">
        <title>Complete sequence of Desulfococcus oleovorans Hxd3.</title>
        <authorList>
            <consortium name="US DOE Joint Genome Institute"/>
            <person name="Copeland A."/>
            <person name="Lucas S."/>
            <person name="Lapidus A."/>
            <person name="Barry K."/>
            <person name="Glavina del Rio T."/>
            <person name="Dalin E."/>
            <person name="Tice H."/>
            <person name="Pitluck S."/>
            <person name="Kiss H."/>
            <person name="Brettin T."/>
            <person name="Bruce D."/>
            <person name="Detter J.C."/>
            <person name="Han C."/>
            <person name="Schmutz J."/>
            <person name="Larimer F."/>
            <person name="Land M."/>
            <person name="Hauser L."/>
            <person name="Kyrpides N."/>
            <person name="Kim E."/>
            <person name="Wawrik B."/>
            <person name="Richardson P."/>
        </authorList>
    </citation>
    <scope>NUCLEOTIDE SEQUENCE [LARGE SCALE GENOMIC DNA]</scope>
    <source>
        <strain evidence="3">DSM 6200 / JCM 39069 / Hxd3</strain>
    </source>
</reference>
<name>A8ZYY1_DESOH</name>
<evidence type="ECO:0000256" key="1">
    <source>
        <dbReference type="SAM" id="MobiDB-lite"/>
    </source>
</evidence>
<sequence length="96" mass="10561">MKETVKKKPGKGNKGKASSTPPPGGKRKTAIRVKTLADLRRFMARTLNELDADKIVDGKARVLGYLCSVLMGIIKDGDLESRILKLEQEASKNEHN</sequence>
<dbReference type="KEGG" id="dol:Dole_2951"/>
<dbReference type="RefSeq" id="WP_012176365.1">
    <property type="nucleotide sequence ID" value="NC_009943.1"/>
</dbReference>
<keyword evidence="3" id="KW-1185">Reference proteome</keyword>
<dbReference type="HOGENOM" id="CLU_2355183_0_0_7"/>
<protein>
    <submittedName>
        <fullName evidence="2">Uncharacterized protein</fullName>
    </submittedName>
</protein>
<accession>A8ZYY1</accession>
<evidence type="ECO:0000313" key="3">
    <source>
        <dbReference type="Proteomes" id="UP000008561"/>
    </source>
</evidence>
<dbReference type="STRING" id="96561.Dole_2951"/>
<dbReference type="OrthoDB" id="5567062at2"/>
<dbReference type="Proteomes" id="UP000008561">
    <property type="component" value="Chromosome"/>
</dbReference>
<dbReference type="AlphaFoldDB" id="A8ZYY1"/>
<gene>
    <name evidence="2" type="ordered locus">Dole_2951</name>
</gene>
<organism evidence="2 3">
    <name type="scientific">Desulfosudis oleivorans (strain DSM 6200 / JCM 39069 / Hxd3)</name>
    <name type="common">Desulfococcus oleovorans</name>
    <dbReference type="NCBI Taxonomy" id="96561"/>
    <lineage>
        <taxon>Bacteria</taxon>
        <taxon>Pseudomonadati</taxon>
        <taxon>Thermodesulfobacteriota</taxon>
        <taxon>Desulfobacteria</taxon>
        <taxon>Desulfobacterales</taxon>
        <taxon>Desulfosudaceae</taxon>
        <taxon>Desulfosudis</taxon>
    </lineage>
</organism>